<comment type="caution">
    <text evidence="2">The sequence shown here is derived from an EMBL/GenBank/DDBJ whole genome shotgun (WGS) entry which is preliminary data.</text>
</comment>
<organism evidence="2 3">
    <name type="scientific">Aquicella lusitana</name>
    <dbReference type="NCBI Taxonomy" id="254246"/>
    <lineage>
        <taxon>Bacteria</taxon>
        <taxon>Pseudomonadati</taxon>
        <taxon>Pseudomonadota</taxon>
        <taxon>Gammaproteobacteria</taxon>
        <taxon>Legionellales</taxon>
        <taxon>Coxiellaceae</taxon>
        <taxon>Aquicella</taxon>
    </lineage>
</organism>
<dbReference type="Proteomes" id="UP000254720">
    <property type="component" value="Unassembled WGS sequence"/>
</dbReference>
<dbReference type="EMBL" id="QQAX01000002">
    <property type="protein sequence ID" value="RDI48707.1"/>
    <property type="molecule type" value="Genomic_DNA"/>
</dbReference>
<keyword evidence="2" id="KW-0418">Kinase</keyword>
<keyword evidence="3" id="KW-1185">Reference proteome</keyword>
<dbReference type="RefSeq" id="WP_114833509.1">
    <property type="nucleotide sequence ID" value="NZ_LR699114.1"/>
</dbReference>
<sequence>MSRYNLALLPAKQTIQFIQLAKTFRDNAAIDYILGEHSLPHITLAQFRTDDWLLLEKLWQQLMEQLRLNEFKELALQLKGLDLYQDPQNKDAVWLQLLPQYDPVLYNLHNAAVSILHQNNLFPLNKSADLYEPHLTLIHTTNLAYIDRYKEYQMNIADIFYPALGESDEAGQFVRVIKQFG</sequence>
<protein>
    <submittedName>
        <fullName evidence="2">A-kinase anchor protein AKAP7</fullName>
    </submittedName>
</protein>
<proteinExistence type="predicted"/>
<dbReference type="OrthoDB" id="5652005at2"/>
<dbReference type="InterPro" id="IPR019510">
    <property type="entry name" value="AKAP7-like_phosphoesterase"/>
</dbReference>
<gene>
    <name evidence="2" type="ORF">C8D86_102137</name>
</gene>
<dbReference type="AlphaFoldDB" id="A0A370GYH5"/>
<dbReference type="GO" id="GO:0016301">
    <property type="term" value="F:kinase activity"/>
    <property type="evidence" value="ECO:0007669"/>
    <property type="project" value="UniProtKB-KW"/>
</dbReference>
<evidence type="ECO:0000313" key="3">
    <source>
        <dbReference type="Proteomes" id="UP000254720"/>
    </source>
</evidence>
<feature type="domain" description="A-kinase anchor protein 7-like phosphoesterase" evidence="1">
    <location>
        <begin position="54"/>
        <end position="156"/>
    </location>
</feature>
<evidence type="ECO:0000259" key="1">
    <source>
        <dbReference type="Pfam" id="PF10469"/>
    </source>
</evidence>
<dbReference type="InterPro" id="IPR009097">
    <property type="entry name" value="Cyclic_Pdiesterase"/>
</dbReference>
<reference evidence="2 3" key="1">
    <citation type="submission" date="2018-07" db="EMBL/GenBank/DDBJ databases">
        <title>Genomic Encyclopedia of Type Strains, Phase IV (KMG-IV): sequencing the most valuable type-strain genomes for metagenomic binning, comparative biology and taxonomic classification.</title>
        <authorList>
            <person name="Goeker M."/>
        </authorList>
    </citation>
    <scope>NUCLEOTIDE SEQUENCE [LARGE SCALE GENOMIC DNA]</scope>
    <source>
        <strain evidence="2 3">DSM 16500</strain>
    </source>
</reference>
<dbReference type="Gene3D" id="3.90.1140.10">
    <property type="entry name" value="Cyclic phosphodiesterase"/>
    <property type="match status" value="1"/>
</dbReference>
<dbReference type="SUPFAM" id="SSF55144">
    <property type="entry name" value="LigT-like"/>
    <property type="match status" value="1"/>
</dbReference>
<evidence type="ECO:0000313" key="2">
    <source>
        <dbReference type="EMBL" id="RDI48707.1"/>
    </source>
</evidence>
<name>A0A370GYH5_9COXI</name>
<accession>A0A370GYH5</accession>
<dbReference type="Pfam" id="PF10469">
    <property type="entry name" value="AKAP7_NLS"/>
    <property type="match status" value="1"/>
</dbReference>
<keyword evidence="2" id="KW-0808">Transferase</keyword>